<dbReference type="Proteomes" id="UP000580250">
    <property type="component" value="Unassembled WGS sequence"/>
</dbReference>
<dbReference type="EMBL" id="CAJEWN010000136">
    <property type="protein sequence ID" value="CAD2168111.1"/>
    <property type="molecule type" value="Genomic_DNA"/>
</dbReference>
<dbReference type="SUPFAM" id="SSF47072">
    <property type="entry name" value="Cysteine alpha-hairpin motif"/>
    <property type="match status" value="1"/>
</dbReference>
<evidence type="ECO:0000256" key="1">
    <source>
        <dbReference type="SAM" id="Coils"/>
    </source>
</evidence>
<reference evidence="2 3" key="1">
    <citation type="submission" date="2020-08" db="EMBL/GenBank/DDBJ databases">
        <authorList>
            <person name="Koutsovoulos G."/>
            <person name="Danchin GJ E."/>
        </authorList>
    </citation>
    <scope>NUCLEOTIDE SEQUENCE [LARGE SCALE GENOMIC DNA]</scope>
</reference>
<organism evidence="2 3">
    <name type="scientific">Meloidogyne enterolobii</name>
    <name type="common">Root-knot nematode worm</name>
    <name type="synonym">Meloidogyne mayaguensis</name>
    <dbReference type="NCBI Taxonomy" id="390850"/>
    <lineage>
        <taxon>Eukaryota</taxon>
        <taxon>Metazoa</taxon>
        <taxon>Ecdysozoa</taxon>
        <taxon>Nematoda</taxon>
        <taxon>Chromadorea</taxon>
        <taxon>Rhabditida</taxon>
        <taxon>Tylenchina</taxon>
        <taxon>Tylenchomorpha</taxon>
        <taxon>Tylenchoidea</taxon>
        <taxon>Meloidogynidae</taxon>
        <taxon>Meloidogyninae</taxon>
        <taxon>Meloidogyne</taxon>
    </lineage>
</organism>
<feature type="coiled-coil region" evidence="1">
    <location>
        <begin position="69"/>
        <end position="106"/>
    </location>
</feature>
<accession>A0A6V7V1Q4</accession>
<protein>
    <submittedName>
        <fullName evidence="2">Uncharacterized protein</fullName>
    </submittedName>
</protein>
<proteinExistence type="predicted"/>
<comment type="caution">
    <text evidence="2">The sequence shown here is derived from an EMBL/GenBank/DDBJ whole genome shotgun (WGS) entry which is preliminary data.</text>
</comment>
<evidence type="ECO:0000313" key="3">
    <source>
        <dbReference type="Proteomes" id="UP000580250"/>
    </source>
</evidence>
<evidence type="ECO:0000313" key="2">
    <source>
        <dbReference type="EMBL" id="CAD2168111.1"/>
    </source>
</evidence>
<dbReference type="InterPro" id="IPR009069">
    <property type="entry name" value="Cys_alpha_HP_mot_SF"/>
</dbReference>
<name>A0A6V7V1Q4_MELEN</name>
<sequence length="205" mass="24159">MKWNFNGQLSARKFSYLNLMGIEHSVVRERRPRSKNEENDVLIIQRSDLDLPEAYRAVELSEQVLKRINGEKDEKFEDFKQKFAKLEEENSKLLQKLKEKEENKQKFGDSSIKIPSILNKENQLSTEEVIDKNQKKFDEMATRVEKVFLSKQYTNACSDIEKSITDCLAVNPQRVLLCQHFLDIYKDCIAQHKSKLIQDQFPQEK</sequence>
<keyword evidence="1" id="KW-0175">Coiled coil</keyword>
<dbReference type="AlphaFoldDB" id="A0A6V7V1Q4"/>
<dbReference type="OrthoDB" id="70030at2759"/>
<gene>
    <name evidence="2" type="ORF">MENT_LOCUS19447</name>
</gene>